<gene>
    <name evidence="1" type="ORF">JOC73_002314</name>
</gene>
<reference evidence="1 2" key="1">
    <citation type="submission" date="2021-01" db="EMBL/GenBank/DDBJ databases">
        <title>Genomic Encyclopedia of Type Strains, Phase IV (KMG-IV): sequencing the most valuable type-strain genomes for metagenomic binning, comparative biology and taxonomic classification.</title>
        <authorList>
            <person name="Goeker M."/>
        </authorList>
    </citation>
    <scope>NUCLEOTIDE SEQUENCE [LARGE SCALE GENOMIC DNA]</scope>
    <source>
        <strain evidence="1 2">DSM 25890</strain>
    </source>
</reference>
<name>A0ABS2NRZ6_9FIRM</name>
<sequence>MKKLDKIIVEEVFKSDTIDERIKKLEDILHKLIKKKESNNY</sequence>
<protein>
    <submittedName>
        <fullName evidence="1">Uncharacterized protein</fullName>
    </submittedName>
</protein>
<comment type="caution">
    <text evidence="1">The sequence shown here is derived from an EMBL/GenBank/DDBJ whole genome shotgun (WGS) entry which is preliminary data.</text>
</comment>
<dbReference type="Proteomes" id="UP001314796">
    <property type="component" value="Unassembled WGS sequence"/>
</dbReference>
<dbReference type="EMBL" id="JAFBEE010000017">
    <property type="protein sequence ID" value="MBM7615740.1"/>
    <property type="molecule type" value="Genomic_DNA"/>
</dbReference>
<accession>A0ABS2NRZ6</accession>
<organism evidence="1 2">
    <name type="scientific">Alkaliphilus hydrothermalis</name>
    <dbReference type="NCBI Taxonomy" id="1482730"/>
    <lineage>
        <taxon>Bacteria</taxon>
        <taxon>Bacillati</taxon>
        <taxon>Bacillota</taxon>
        <taxon>Clostridia</taxon>
        <taxon>Peptostreptococcales</taxon>
        <taxon>Natronincolaceae</taxon>
        <taxon>Alkaliphilus</taxon>
    </lineage>
</organism>
<dbReference type="RefSeq" id="WP_279381054.1">
    <property type="nucleotide sequence ID" value="NZ_JAFBEE010000017.1"/>
</dbReference>
<evidence type="ECO:0000313" key="2">
    <source>
        <dbReference type="Proteomes" id="UP001314796"/>
    </source>
</evidence>
<evidence type="ECO:0000313" key="1">
    <source>
        <dbReference type="EMBL" id="MBM7615740.1"/>
    </source>
</evidence>
<keyword evidence="2" id="KW-1185">Reference proteome</keyword>
<proteinExistence type="predicted"/>